<evidence type="ECO:0000256" key="5">
    <source>
        <dbReference type="ARBA" id="ARBA00022679"/>
    </source>
</evidence>
<evidence type="ECO:0000256" key="11">
    <source>
        <dbReference type="ARBA" id="ARBA00023159"/>
    </source>
</evidence>
<evidence type="ECO:0000256" key="7">
    <source>
        <dbReference type="ARBA" id="ARBA00022763"/>
    </source>
</evidence>
<dbReference type="CDD" id="cd00056">
    <property type="entry name" value="ENDO3c"/>
    <property type="match status" value="1"/>
</dbReference>
<dbReference type="RefSeq" id="WP_386732999.1">
    <property type="nucleotide sequence ID" value="NZ_JBHSTP010000004.1"/>
</dbReference>
<keyword evidence="10" id="KW-0238">DNA-binding</keyword>
<name>A0ABW1VHL5_9MICO</name>
<dbReference type="InterPro" id="IPR051912">
    <property type="entry name" value="Alkylbase_DNA_Glycosylase/TA"/>
</dbReference>
<dbReference type="SMART" id="SM00478">
    <property type="entry name" value="ENDO3c"/>
    <property type="match status" value="1"/>
</dbReference>
<evidence type="ECO:0000256" key="10">
    <source>
        <dbReference type="ARBA" id="ARBA00023125"/>
    </source>
</evidence>
<keyword evidence="7" id="KW-0227">DNA damage</keyword>
<evidence type="ECO:0000256" key="12">
    <source>
        <dbReference type="ARBA" id="ARBA00023163"/>
    </source>
</evidence>
<comment type="catalytic activity">
    <reaction evidence="1">
        <text>Hydrolysis of alkylated DNA, releasing 3-methyladenine, 3-methylguanine, 7-methylguanine and 7-methyladenine.</text>
        <dbReference type="EC" id="3.2.2.21"/>
    </reaction>
</comment>
<dbReference type="Pfam" id="PF12833">
    <property type="entry name" value="HTH_18"/>
    <property type="match status" value="1"/>
</dbReference>
<dbReference type="Pfam" id="PF02805">
    <property type="entry name" value="Ada_Zn_binding"/>
    <property type="match status" value="1"/>
</dbReference>
<keyword evidence="11" id="KW-0010">Activator</keyword>
<dbReference type="SUPFAM" id="SSF55945">
    <property type="entry name" value="TATA-box binding protein-like"/>
    <property type="match status" value="1"/>
</dbReference>
<dbReference type="InterPro" id="IPR011257">
    <property type="entry name" value="DNA_glycosylase"/>
</dbReference>
<dbReference type="InterPro" id="IPR018060">
    <property type="entry name" value="HTH_AraC"/>
</dbReference>
<keyword evidence="8" id="KW-0862">Zinc</keyword>
<gene>
    <name evidence="15" type="ORF">ACFQB0_14420</name>
</gene>
<dbReference type="Gene3D" id="1.10.340.30">
    <property type="entry name" value="Hypothetical protein, domain 2"/>
    <property type="match status" value="1"/>
</dbReference>
<dbReference type="InterPro" id="IPR010316">
    <property type="entry name" value="AlkA_N"/>
</dbReference>
<dbReference type="PROSITE" id="PS01124">
    <property type="entry name" value="HTH_ARAC_FAMILY_2"/>
    <property type="match status" value="1"/>
</dbReference>
<evidence type="ECO:0000256" key="3">
    <source>
        <dbReference type="ARBA" id="ARBA00012000"/>
    </source>
</evidence>
<dbReference type="InterPro" id="IPR003265">
    <property type="entry name" value="HhH-GPD_domain"/>
</dbReference>
<reference evidence="16" key="1">
    <citation type="journal article" date="2019" name="Int. J. Syst. Evol. Microbiol.">
        <title>The Global Catalogue of Microorganisms (GCM) 10K type strain sequencing project: providing services to taxonomists for standard genome sequencing and annotation.</title>
        <authorList>
            <consortium name="The Broad Institute Genomics Platform"/>
            <consortium name="The Broad Institute Genome Sequencing Center for Infectious Disease"/>
            <person name="Wu L."/>
            <person name="Ma J."/>
        </authorList>
    </citation>
    <scope>NUCLEOTIDE SEQUENCE [LARGE SCALE GENOMIC DNA]</scope>
    <source>
        <strain evidence="16">CCUG 43304</strain>
    </source>
</reference>
<evidence type="ECO:0000256" key="2">
    <source>
        <dbReference type="ARBA" id="ARBA00001947"/>
    </source>
</evidence>
<accession>A0ABW1VHL5</accession>
<dbReference type="Gene3D" id="3.40.10.10">
    <property type="entry name" value="DNA Methylphosphotriester Repair Domain"/>
    <property type="match status" value="1"/>
</dbReference>
<keyword evidence="12" id="KW-0804">Transcription</keyword>
<evidence type="ECO:0000256" key="8">
    <source>
        <dbReference type="ARBA" id="ARBA00022833"/>
    </source>
</evidence>
<dbReference type="SMART" id="SM00342">
    <property type="entry name" value="HTH_ARAC"/>
    <property type="match status" value="1"/>
</dbReference>
<dbReference type="InterPro" id="IPR009057">
    <property type="entry name" value="Homeodomain-like_sf"/>
</dbReference>
<dbReference type="PROSITE" id="PS00041">
    <property type="entry name" value="HTH_ARAC_FAMILY_1"/>
    <property type="match status" value="1"/>
</dbReference>
<evidence type="ECO:0000313" key="16">
    <source>
        <dbReference type="Proteomes" id="UP001596306"/>
    </source>
</evidence>
<evidence type="ECO:0000259" key="14">
    <source>
        <dbReference type="PROSITE" id="PS01124"/>
    </source>
</evidence>
<organism evidence="15 16">
    <name type="scientific">Luethyella okanaganae</name>
    <dbReference type="NCBI Taxonomy" id="69372"/>
    <lineage>
        <taxon>Bacteria</taxon>
        <taxon>Bacillati</taxon>
        <taxon>Actinomycetota</taxon>
        <taxon>Actinomycetes</taxon>
        <taxon>Micrococcales</taxon>
        <taxon>Microbacteriaceae</taxon>
        <taxon>Luethyella</taxon>
    </lineage>
</organism>
<dbReference type="SMART" id="SM01009">
    <property type="entry name" value="AlkA_N"/>
    <property type="match status" value="1"/>
</dbReference>
<dbReference type="InterPro" id="IPR018062">
    <property type="entry name" value="HTH_AraC-typ_CS"/>
</dbReference>
<protein>
    <recommendedName>
        <fullName evidence="3">DNA-3-methyladenine glycosylase II</fullName>
        <ecNumber evidence="3">3.2.2.21</ecNumber>
    </recommendedName>
</protein>
<dbReference type="SUPFAM" id="SSF57884">
    <property type="entry name" value="Ada DNA repair protein, N-terminal domain (N-Ada 10)"/>
    <property type="match status" value="1"/>
</dbReference>
<dbReference type="Gene3D" id="1.10.10.60">
    <property type="entry name" value="Homeodomain-like"/>
    <property type="match status" value="1"/>
</dbReference>
<evidence type="ECO:0000256" key="6">
    <source>
        <dbReference type="ARBA" id="ARBA00022723"/>
    </source>
</evidence>
<keyword evidence="5" id="KW-0808">Transferase</keyword>
<keyword evidence="16" id="KW-1185">Reference proteome</keyword>
<evidence type="ECO:0000313" key="15">
    <source>
        <dbReference type="EMBL" id="MFC6357303.1"/>
    </source>
</evidence>
<dbReference type="Gene3D" id="3.30.310.20">
    <property type="entry name" value="DNA-3-methyladenine glycosylase AlkA, N-terminal domain"/>
    <property type="match status" value="1"/>
</dbReference>
<feature type="domain" description="HTH araC/xylS-type" evidence="14">
    <location>
        <begin position="108"/>
        <end position="206"/>
    </location>
</feature>
<evidence type="ECO:0000256" key="1">
    <source>
        <dbReference type="ARBA" id="ARBA00000086"/>
    </source>
</evidence>
<proteinExistence type="predicted"/>
<evidence type="ECO:0000256" key="4">
    <source>
        <dbReference type="ARBA" id="ARBA00022603"/>
    </source>
</evidence>
<evidence type="ECO:0000256" key="13">
    <source>
        <dbReference type="ARBA" id="ARBA00023204"/>
    </source>
</evidence>
<dbReference type="SUPFAM" id="SSF46689">
    <property type="entry name" value="Homeodomain-like"/>
    <property type="match status" value="1"/>
</dbReference>
<keyword evidence="13" id="KW-0234">DNA repair</keyword>
<dbReference type="InterPro" id="IPR004026">
    <property type="entry name" value="Ada_DNA_repair_Zn-bd"/>
</dbReference>
<dbReference type="Pfam" id="PF06029">
    <property type="entry name" value="AlkA_N"/>
    <property type="match status" value="1"/>
</dbReference>
<comment type="caution">
    <text evidence="15">The sequence shown here is derived from an EMBL/GenBank/DDBJ whole genome shotgun (WGS) entry which is preliminary data.</text>
</comment>
<dbReference type="Gene3D" id="1.10.1670.10">
    <property type="entry name" value="Helix-hairpin-Helix base-excision DNA repair enzymes (C-terminal)"/>
    <property type="match status" value="1"/>
</dbReference>
<dbReference type="PANTHER" id="PTHR43003:SF13">
    <property type="entry name" value="DNA-3-METHYLADENINE GLYCOSYLASE 2"/>
    <property type="match status" value="1"/>
</dbReference>
<dbReference type="PANTHER" id="PTHR43003">
    <property type="entry name" value="DNA-3-METHYLADENINE GLYCOSYLASE"/>
    <property type="match status" value="1"/>
</dbReference>
<dbReference type="SUPFAM" id="SSF48150">
    <property type="entry name" value="DNA-glycosylase"/>
    <property type="match status" value="1"/>
</dbReference>
<sequence length="513" mass="54056">MTIAPVLSPARSRPAAPRNPLADPVFAERYRAMSSRDVRFDGQFITGVHSTGIYCRPSCPATTPKPSNVSFYLTAAAAHEAGLRACKRCLPDAVPGSPEWNVRDDLAARAMRLIADGTVERDGVPGLAARLGYTPRHLTRVLQSELGAGPLALARAHRAQTARVLLTSTELPITDIAFAAGFGSVRQFNETIVTVYEQTPTALRARGTTGGTTFAATVESHGATTVRLRLPARAPFDGAGVLGFLAARAVDGVETFHDGTYRRALRLPHGAAIVALRAAGSAETPIVECEASLADLSDLAPLVTRVRRLLDLDADAAAIDAVLGRDPTLARSVAETPGIRVPGSVDPQETLFRALVGQQVSVAGARTVLGRLADALGDRMPRERGGWTLFPTPEQIAAGGREVLRGPAARIETIVAVAEALSTGALRLTVGETREELTDSLTALSGIGPWTAGYVSMRVLGSPDILLTSDLALRQGAAKLGFPGEAKALEKLGSVWAPWRSYAGMHLWRAAGA</sequence>
<keyword evidence="9" id="KW-0805">Transcription regulation</keyword>
<dbReference type="EMBL" id="JBHSTP010000004">
    <property type="protein sequence ID" value="MFC6357303.1"/>
    <property type="molecule type" value="Genomic_DNA"/>
</dbReference>
<dbReference type="InterPro" id="IPR037046">
    <property type="entry name" value="AlkA_N_sf"/>
</dbReference>
<keyword evidence="6" id="KW-0479">Metal-binding</keyword>
<dbReference type="InterPro" id="IPR023170">
    <property type="entry name" value="HhH_base_excis_C"/>
</dbReference>
<dbReference type="InterPro" id="IPR035451">
    <property type="entry name" value="Ada-like_dom_sf"/>
</dbReference>
<keyword evidence="4" id="KW-0489">Methyltransferase</keyword>
<evidence type="ECO:0000256" key="9">
    <source>
        <dbReference type="ARBA" id="ARBA00023015"/>
    </source>
</evidence>
<dbReference type="Proteomes" id="UP001596306">
    <property type="component" value="Unassembled WGS sequence"/>
</dbReference>
<comment type="cofactor">
    <cofactor evidence="2">
        <name>Zn(2+)</name>
        <dbReference type="ChEBI" id="CHEBI:29105"/>
    </cofactor>
</comment>
<dbReference type="EC" id="3.2.2.21" evidence="3"/>